<dbReference type="AlphaFoldDB" id="A0A5C4T480"/>
<dbReference type="RefSeq" id="WP_139604679.1">
    <property type="nucleotide sequence ID" value="NZ_VDCQ01000037.1"/>
</dbReference>
<reference evidence="2 3" key="1">
    <citation type="submission" date="2019-05" db="EMBL/GenBank/DDBJ databases">
        <title>We sequenced the genome of Paenibacillus hemerocallicola KCTC 33185 for further insight into its adaptation and study the phylogeny of Paenibacillus.</title>
        <authorList>
            <person name="Narsing Rao M.P."/>
        </authorList>
    </citation>
    <scope>NUCLEOTIDE SEQUENCE [LARGE SCALE GENOMIC DNA]</scope>
    <source>
        <strain evidence="2 3">KCTC 33185</strain>
    </source>
</reference>
<dbReference type="InterPro" id="IPR008875">
    <property type="entry name" value="TraX"/>
</dbReference>
<accession>A0A5C4T480</accession>
<organism evidence="2 3">
    <name type="scientific">Paenibacillus hemerocallicola</name>
    <dbReference type="NCBI Taxonomy" id="1172614"/>
    <lineage>
        <taxon>Bacteria</taxon>
        <taxon>Bacillati</taxon>
        <taxon>Bacillota</taxon>
        <taxon>Bacilli</taxon>
        <taxon>Bacillales</taxon>
        <taxon>Paenibacillaceae</taxon>
        <taxon>Paenibacillus</taxon>
    </lineage>
</organism>
<dbReference type="Proteomes" id="UP000307943">
    <property type="component" value="Unassembled WGS sequence"/>
</dbReference>
<evidence type="ECO:0000313" key="3">
    <source>
        <dbReference type="Proteomes" id="UP000307943"/>
    </source>
</evidence>
<name>A0A5C4T480_9BACL</name>
<proteinExistence type="predicted"/>
<comment type="caution">
    <text evidence="2">The sequence shown here is derived from an EMBL/GenBank/DDBJ whole genome shotgun (WGS) entry which is preliminary data.</text>
</comment>
<dbReference type="EMBL" id="VDCQ01000037">
    <property type="protein sequence ID" value="TNJ63823.1"/>
    <property type="molecule type" value="Genomic_DNA"/>
</dbReference>
<gene>
    <name evidence="2" type="ORF">FE784_23390</name>
</gene>
<evidence type="ECO:0000313" key="2">
    <source>
        <dbReference type="EMBL" id="TNJ63823.1"/>
    </source>
</evidence>
<keyword evidence="3" id="KW-1185">Reference proteome</keyword>
<feature type="transmembrane region" description="Helical" evidence="1">
    <location>
        <begin position="77"/>
        <end position="93"/>
    </location>
</feature>
<sequence>MYIVAMLTMLIDHMGIVFFPGQDGWRIVGRIAMPIYAYCLVQGFRYTHSKTNYLRRLVLLGLISEIPYVIALQIVNINVIGTFVIALLVLIGLDRNRGKIASTVLVVAGCVVLETLPFDYGAYALLLVLVYKYLDSRYWVAAHLLLNLAFLMVTGGVLQMYSIISTLFLVYRPSLYEWLDKVEMKRWVWRSFYPAHLIVLAVIQLLFFVNGSD</sequence>
<keyword evidence="1" id="KW-1133">Transmembrane helix</keyword>
<feature type="transmembrane region" description="Helical" evidence="1">
    <location>
        <begin position="192"/>
        <end position="209"/>
    </location>
</feature>
<protein>
    <submittedName>
        <fullName evidence="2">Conjugal transfer protein TraX</fullName>
    </submittedName>
</protein>
<keyword evidence="1" id="KW-0812">Transmembrane</keyword>
<feature type="transmembrane region" description="Helical" evidence="1">
    <location>
        <begin position="138"/>
        <end position="171"/>
    </location>
</feature>
<dbReference type="OrthoDB" id="9781069at2"/>
<feature type="transmembrane region" description="Helical" evidence="1">
    <location>
        <begin position="100"/>
        <end position="118"/>
    </location>
</feature>
<dbReference type="Pfam" id="PF05857">
    <property type="entry name" value="TraX"/>
    <property type="match status" value="1"/>
</dbReference>
<keyword evidence="1" id="KW-0472">Membrane</keyword>
<evidence type="ECO:0000256" key="1">
    <source>
        <dbReference type="SAM" id="Phobius"/>
    </source>
</evidence>